<feature type="region of interest" description="Disordered" evidence="1">
    <location>
        <begin position="209"/>
        <end position="238"/>
    </location>
</feature>
<protein>
    <recommendedName>
        <fullName evidence="3">SCP domain-containing protein</fullName>
    </recommendedName>
</protein>
<accession>A0A1G1WGJ9</accession>
<dbReference type="InterPro" id="IPR035940">
    <property type="entry name" value="CAP_sf"/>
</dbReference>
<dbReference type="PANTHER" id="PTHR31157">
    <property type="entry name" value="SCP DOMAIN-CONTAINING PROTEIN"/>
    <property type="match status" value="1"/>
</dbReference>
<gene>
    <name evidence="4" type="ORF">A2Z11_01560</name>
</gene>
<dbReference type="Proteomes" id="UP000176389">
    <property type="component" value="Unassembled WGS sequence"/>
</dbReference>
<proteinExistence type="predicted"/>
<keyword evidence="2" id="KW-0472">Membrane</keyword>
<feature type="domain" description="SCP" evidence="3">
    <location>
        <begin position="74"/>
        <end position="192"/>
    </location>
</feature>
<keyword evidence="2" id="KW-0812">Transmembrane</keyword>
<comment type="caution">
    <text evidence="4">The sequence shown here is derived from an EMBL/GenBank/DDBJ whole genome shotgun (WGS) entry which is preliminary data.</text>
</comment>
<dbReference type="Pfam" id="PF00188">
    <property type="entry name" value="CAP"/>
    <property type="match status" value="1"/>
</dbReference>
<dbReference type="EMBL" id="MHCS01000009">
    <property type="protein sequence ID" value="OGY26848.1"/>
    <property type="molecule type" value="Genomic_DNA"/>
</dbReference>
<dbReference type="PANTHER" id="PTHR31157:SF1">
    <property type="entry name" value="SCP DOMAIN-CONTAINING PROTEIN"/>
    <property type="match status" value="1"/>
</dbReference>
<reference evidence="4 5" key="1">
    <citation type="journal article" date="2016" name="Nat. Commun.">
        <title>Thousands of microbial genomes shed light on interconnected biogeochemical processes in an aquifer system.</title>
        <authorList>
            <person name="Anantharaman K."/>
            <person name="Brown C.T."/>
            <person name="Hug L.A."/>
            <person name="Sharon I."/>
            <person name="Castelle C.J."/>
            <person name="Probst A.J."/>
            <person name="Thomas B.C."/>
            <person name="Singh A."/>
            <person name="Wilkins M.J."/>
            <person name="Karaoz U."/>
            <person name="Brodie E.L."/>
            <person name="Williams K.H."/>
            <person name="Hubbard S.S."/>
            <person name="Banfield J.F."/>
        </authorList>
    </citation>
    <scope>NUCLEOTIDE SEQUENCE [LARGE SCALE GENOMIC DNA]</scope>
</reference>
<dbReference type="SUPFAM" id="SSF55797">
    <property type="entry name" value="PR-1-like"/>
    <property type="match status" value="1"/>
</dbReference>
<evidence type="ECO:0000256" key="1">
    <source>
        <dbReference type="SAM" id="MobiDB-lite"/>
    </source>
</evidence>
<feature type="transmembrane region" description="Helical" evidence="2">
    <location>
        <begin position="273"/>
        <end position="293"/>
    </location>
</feature>
<organism evidence="4 5">
    <name type="scientific">Candidatus Woykebacteria bacterium RBG_16_43_9</name>
    <dbReference type="NCBI Taxonomy" id="1802596"/>
    <lineage>
        <taxon>Bacteria</taxon>
        <taxon>Candidatus Woykeibacteriota</taxon>
    </lineage>
</organism>
<evidence type="ECO:0000256" key="2">
    <source>
        <dbReference type="SAM" id="Phobius"/>
    </source>
</evidence>
<evidence type="ECO:0000259" key="3">
    <source>
        <dbReference type="Pfam" id="PF00188"/>
    </source>
</evidence>
<evidence type="ECO:0000313" key="4">
    <source>
        <dbReference type="EMBL" id="OGY26848.1"/>
    </source>
</evidence>
<evidence type="ECO:0000313" key="5">
    <source>
        <dbReference type="Proteomes" id="UP000176389"/>
    </source>
</evidence>
<sequence>MFLGSEEHFDHIGKFVLKLVYPHEHNNHRPWALQSGGITVFLVVLMFSQVIVNLTTHSGGVLGFATNISVSEVVNLTNAERTSNGLSTLKINNDLNKGAQLKAKDMFEDDYWAHFAPDGTSPWYFFGLVNYKYTWAGENLARDFATSGGVVAAWMASKAGHRENLLNPNFTEIGVAVVDGNLQGEDTTLVVQLFGRPAVIAAVPAETQGSQSGSAKSTKVEAELNLPKAPEGKAQPSTAQEGAVITEPVELSFSQSGLIIASLFQNTTTSQKVTMSLLAMVALLFVFDSVIIFKKRHMRVGSHSLAHASMILILIVVVLVYGKGSIL</sequence>
<dbReference type="Gene3D" id="3.40.33.10">
    <property type="entry name" value="CAP"/>
    <property type="match status" value="1"/>
</dbReference>
<dbReference type="AlphaFoldDB" id="A0A1G1WGJ9"/>
<feature type="transmembrane region" description="Helical" evidence="2">
    <location>
        <begin position="305"/>
        <end position="322"/>
    </location>
</feature>
<dbReference type="InterPro" id="IPR014044">
    <property type="entry name" value="CAP_dom"/>
</dbReference>
<dbReference type="STRING" id="1802596.A2Z11_01560"/>
<name>A0A1G1WGJ9_9BACT</name>
<keyword evidence="2" id="KW-1133">Transmembrane helix</keyword>
<dbReference type="CDD" id="cd05379">
    <property type="entry name" value="CAP_bacterial"/>
    <property type="match status" value="1"/>
</dbReference>